<protein>
    <submittedName>
        <fullName evidence="1">22210_t:CDS:1</fullName>
    </submittedName>
</protein>
<dbReference type="AlphaFoldDB" id="A0A9N9K9U9"/>
<feature type="non-terminal residue" evidence="1">
    <location>
        <position position="130"/>
    </location>
</feature>
<evidence type="ECO:0000313" key="2">
    <source>
        <dbReference type="Proteomes" id="UP000789405"/>
    </source>
</evidence>
<dbReference type="OrthoDB" id="2434645at2759"/>
<evidence type="ECO:0000313" key="1">
    <source>
        <dbReference type="EMBL" id="CAG8819167.1"/>
    </source>
</evidence>
<gene>
    <name evidence="1" type="ORF">DERYTH_LOCUS26738</name>
</gene>
<sequence>WILGDYRIRLETKNLESIVKISSYLISNAKQELHYYRLELIEEEIQTVFQDIALFSEDNEEENFNNLDKSEDFIDSEVEDQNLEIKNLITLNIIESNNDDENINDNDDNNLNKDLNNDKIEEFDEDKFGA</sequence>
<organism evidence="1 2">
    <name type="scientific">Dentiscutata erythropus</name>
    <dbReference type="NCBI Taxonomy" id="1348616"/>
    <lineage>
        <taxon>Eukaryota</taxon>
        <taxon>Fungi</taxon>
        <taxon>Fungi incertae sedis</taxon>
        <taxon>Mucoromycota</taxon>
        <taxon>Glomeromycotina</taxon>
        <taxon>Glomeromycetes</taxon>
        <taxon>Diversisporales</taxon>
        <taxon>Gigasporaceae</taxon>
        <taxon>Dentiscutata</taxon>
    </lineage>
</organism>
<name>A0A9N9K9U9_9GLOM</name>
<feature type="non-terminal residue" evidence="1">
    <location>
        <position position="1"/>
    </location>
</feature>
<dbReference type="EMBL" id="CAJVPY010057554">
    <property type="protein sequence ID" value="CAG8819167.1"/>
    <property type="molecule type" value="Genomic_DNA"/>
</dbReference>
<proteinExistence type="predicted"/>
<comment type="caution">
    <text evidence="1">The sequence shown here is derived from an EMBL/GenBank/DDBJ whole genome shotgun (WGS) entry which is preliminary data.</text>
</comment>
<reference evidence="1" key="1">
    <citation type="submission" date="2021-06" db="EMBL/GenBank/DDBJ databases">
        <authorList>
            <person name="Kallberg Y."/>
            <person name="Tangrot J."/>
            <person name="Rosling A."/>
        </authorList>
    </citation>
    <scope>NUCLEOTIDE SEQUENCE</scope>
    <source>
        <strain evidence="1">MA453B</strain>
    </source>
</reference>
<dbReference type="Proteomes" id="UP000789405">
    <property type="component" value="Unassembled WGS sequence"/>
</dbReference>
<keyword evidence="2" id="KW-1185">Reference proteome</keyword>
<accession>A0A9N9K9U9</accession>